<keyword evidence="9" id="KW-0472">Membrane</keyword>
<dbReference type="Pfam" id="PF02050">
    <property type="entry name" value="FliJ"/>
    <property type="match status" value="1"/>
</dbReference>
<evidence type="ECO:0000313" key="13">
    <source>
        <dbReference type="Proteomes" id="UP001615550"/>
    </source>
</evidence>
<proteinExistence type="inferred from homology"/>
<keyword evidence="5" id="KW-1003">Cell membrane</keyword>
<comment type="similarity">
    <text evidence="2">Belongs to the FliJ family.</text>
</comment>
<evidence type="ECO:0000256" key="7">
    <source>
        <dbReference type="ARBA" id="ARBA00022795"/>
    </source>
</evidence>
<feature type="region of interest" description="Disordered" evidence="11">
    <location>
        <begin position="125"/>
        <end position="151"/>
    </location>
</feature>
<evidence type="ECO:0000256" key="6">
    <source>
        <dbReference type="ARBA" id="ARBA00022500"/>
    </source>
</evidence>
<keyword evidence="12" id="KW-0969">Cilium</keyword>
<evidence type="ECO:0000256" key="3">
    <source>
        <dbReference type="ARBA" id="ARBA00020392"/>
    </source>
</evidence>
<comment type="subcellular location">
    <subcellularLocation>
        <location evidence="1">Cell membrane</location>
        <topology evidence="1">Peripheral membrane protein</topology>
        <orientation evidence="1">Cytoplasmic side</orientation>
    </subcellularLocation>
</comment>
<dbReference type="EMBL" id="JBGORX010000001">
    <property type="protein sequence ID" value="MFJ1267387.1"/>
    <property type="molecule type" value="Genomic_DNA"/>
</dbReference>
<name>A0ABW8D3X4_9GAMM</name>
<dbReference type="Proteomes" id="UP001615550">
    <property type="component" value="Unassembled WGS sequence"/>
</dbReference>
<keyword evidence="6" id="KW-0145">Chemotaxis</keyword>
<evidence type="ECO:0000256" key="10">
    <source>
        <dbReference type="ARBA" id="ARBA00023225"/>
    </source>
</evidence>
<keyword evidence="10" id="KW-1006">Bacterial flagellum protein export</keyword>
<keyword evidence="13" id="KW-1185">Reference proteome</keyword>
<sequence>MNQRLDRLTQLWEIKKDLTNTAYKQLLHAQEQFSKNKEKHDQLVGYRQDYLQQLETMGEQGAYVRRLRNRIDFISHLDMALVQLNGHLAQLAKVRRSAESTYKQAKISEESVNLLIERVKKTQKSKLNLQEQKENDEYAQKQWYSRELNDE</sequence>
<evidence type="ECO:0000256" key="1">
    <source>
        <dbReference type="ARBA" id="ARBA00004413"/>
    </source>
</evidence>
<evidence type="ECO:0000313" key="12">
    <source>
        <dbReference type="EMBL" id="MFJ1267387.1"/>
    </source>
</evidence>
<dbReference type="NCBIfam" id="TIGR02473">
    <property type="entry name" value="flagell_FliJ"/>
    <property type="match status" value="1"/>
</dbReference>
<keyword evidence="12" id="KW-0966">Cell projection</keyword>
<organism evidence="12 13">
    <name type="scientific">Legionella lytica</name>
    <dbReference type="NCBI Taxonomy" id="96232"/>
    <lineage>
        <taxon>Bacteria</taxon>
        <taxon>Pseudomonadati</taxon>
        <taxon>Pseudomonadota</taxon>
        <taxon>Gammaproteobacteria</taxon>
        <taxon>Legionellales</taxon>
        <taxon>Legionellaceae</taxon>
        <taxon>Legionella</taxon>
    </lineage>
</organism>
<keyword evidence="8" id="KW-0653">Protein transport</keyword>
<comment type="caution">
    <text evidence="12">The sequence shown here is derived from an EMBL/GenBank/DDBJ whole genome shotgun (WGS) entry which is preliminary data.</text>
</comment>
<evidence type="ECO:0000256" key="4">
    <source>
        <dbReference type="ARBA" id="ARBA00022448"/>
    </source>
</evidence>
<accession>A0ABW8D3X4</accession>
<evidence type="ECO:0000256" key="8">
    <source>
        <dbReference type="ARBA" id="ARBA00022927"/>
    </source>
</evidence>
<dbReference type="InterPro" id="IPR053716">
    <property type="entry name" value="Flag_assembly_chemotaxis_eff"/>
</dbReference>
<dbReference type="Gene3D" id="1.10.287.1700">
    <property type="match status" value="1"/>
</dbReference>
<protein>
    <recommendedName>
        <fullName evidence="3">Flagellar FliJ protein</fullName>
    </recommendedName>
</protein>
<evidence type="ECO:0000256" key="9">
    <source>
        <dbReference type="ARBA" id="ARBA00023136"/>
    </source>
</evidence>
<dbReference type="PANTHER" id="PTHR38786">
    <property type="entry name" value="FLAGELLAR FLIJ PROTEIN"/>
    <property type="match status" value="1"/>
</dbReference>
<evidence type="ECO:0000256" key="11">
    <source>
        <dbReference type="SAM" id="MobiDB-lite"/>
    </source>
</evidence>
<keyword evidence="4" id="KW-0813">Transport</keyword>
<dbReference type="PANTHER" id="PTHR38786:SF1">
    <property type="entry name" value="FLAGELLAR FLIJ PROTEIN"/>
    <property type="match status" value="1"/>
</dbReference>
<gene>
    <name evidence="12" type="primary">fliJ</name>
    <name evidence="12" type="ORF">ACD661_02315</name>
</gene>
<reference evidence="12 13" key="1">
    <citation type="submission" date="2024-08" db="EMBL/GenBank/DDBJ databases">
        <title>Draft Genome Sequence of Legionella lytica strain DSB2004, Isolated From a Fire Sprinkler System.</title>
        <authorList>
            <person name="Everhart A.D."/>
            <person name="Kidane D.T."/>
            <person name="Farone A.L."/>
            <person name="Farone M.B."/>
        </authorList>
    </citation>
    <scope>NUCLEOTIDE SEQUENCE [LARGE SCALE GENOMIC DNA]</scope>
    <source>
        <strain evidence="12 13">DSB2004</strain>
    </source>
</reference>
<evidence type="ECO:0000256" key="2">
    <source>
        <dbReference type="ARBA" id="ARBA00010004"/>
    </source>
</evidence>
<dbReference type="InterPro" id="IPR052570">
    <property type="entry name" value="FliJ"/>
</dbReference>
<dbReference type="InterPro" id="IPR012823">
    <property type="entry name" value="Flagell_FliJ"/>
</dbReference>
<evidence type="ECO:0000256" key="5">
    <source>
        <dbReference type="ARBA" id="ARBA00022475"/>
    </source>
</evidence>
<dbReference type="RefSeq" id="WP_400186020.1">
    <property type="nucleotide sequence ID" value="NZ_JBGORX010000001.1"/>
</dbReference>
<keyword evidence="7" id="KW-1005">Bacterial flagellum biogenesis</keyword>
<keyword evidence="12" id="KW-0282">Flagellum</keyword>